<dbReference type="EMBL" id="MU267603">
    <property type="protein sequence ID" value="KAH7915230.1"/>
    <property type="molecule type" value="Genomic_DNA"/>
</dbReference>
<organism evidence="1 2">
    <name type="scientific">Hygrophoropsis aurantiaca</name>
    <dbReference type="NCBI Taxonomy" id="72124"/>
    <lineage>
        <taxon>Eukaryota</taxon>
        <taxon>Fungi</taxon>
        <taxon>Dikarya</taxon>
        <taxon>Basidiomycota</taxon>
        <taxon>Agaricomycotina</taxon>
        <taxon>Agaricomycetes</taxon>
        <taxon>Agaricomycetidae</taxon>
        <taxon>Boletales</taxon>
        <taxon>Coniophorineae</taxon>
        <taxon>Hygrophoropsidaceae</taxon>
        <taxon>Hygrophoropsis</taxon>
    </lineage>
</organism>
<gene>
    <name evidence="1" type="ORF">BJ138DRAFT_1122890</name>
</gene>
<keyword evidence="2" id="KW-1185">Reference proteome</keyword>
<evidence type="ECO:0000313" key="2">
    <source>
        <dbReference type="Proteomes" id="UP000790377"/>
    </source>
</evidence>
<comment type="caution">
    <text evidence="1">The sequence shown here is derived from an EMBL/GenBank/DDBJ whole genome shotgun (WGS) entry which is preliminary data.</text>
</comment>
<name>A0ACB8APW4_9AGAM</name>
<proteinExistence type="predicted"/>
<dbReference type="Proteomes" id="UP000790377">
    <property type="component" value="Unassembled WGS sequence"/>
</dbReference>
<evidence type="ECO:0000313" key="1">
    <source>
        <dbReference type="EMBL" id="KAH7915230.1"/>
    </source>
</evidence>
<accession>A0ACB8APW4</accession>
<protein>
    <submittedName>
        <fullName evidence="1">Uncharacterized protein</fullName>
    </submittedName>
</protein>
<sequence length="891" mass="97838">MSVAESEAEIYSTPPTSPANDTAQLSSDNVIQPSLSRRNSKQSLLSTLSSLHTKINWNHDIVVEEQSPRLSPYGNSQQTHGGVSPLPLSLRQSATLSPRPFSSSSSSSSGSASSSNEISMLIDPSNMPTKSPCFVHSHLDKGASLQDWLHAKDGALGSDVGVARSLQRKDTQSQLHPTPPVDLPNHIDGSTDIHPDDDSYGGSLTKQLAATATGVREMSKQLGRARIRSNIQNILIVTKARDNRLINLTRELALYLMLKPRYGNRGLVVYVDHQLRKSRRFDAEGLQLEHPELFEPLPRRRSSSSNSLSSLSSSSTQQDDLNSPQEGQLRYWTSDMCSHSPHLFDFVITLGGDGTVLFTSWLFQRIVPPVLPFALGSLGFLTNFDFADHQAVVDSAIDAGIRVNLRMRFTCTVYRAVFEKSKCRKAVKKGETGEIMMKNVEKGGWEALEGGWSGGFTMPDGGKCTKDKEIMCFTTRPVETFEVLNDLVVDRGPSPYVSLLELFGDEHHMTTVQADGLCVATPTGSTAYSLSAGGSLVHPEIPAILISPICPHTLSFRPMLLPDSMELRICVPYNSRSTAWASFDGRGRVELKQGDHIKITASKYPFPTVCADNQSVDWFHSISRTLKWNERERQKSFVVVEEAPAKNGKKQASSTPGTKVVEQPLYESRENNDEALDEEEEDDTYDIDDSSPEASASNSTLHIPNQQTRRDLAVGSEKAGELSLPENILSTPEMAALALAQGREHKFLRKARSRSRSGVRSGVDTPGRFAGPAHHPPQTNQLAPRRVEFAPTPSPTFSTSSNDSLSTMAFAQRGARDDIHSREHLTSARSRIPKDRDLDVDSMSTPTMADMSGARKAHRRVGSKEFAHQHHIAFAVWGNDESDSNASDSDP</sequence>
<reference evidence="1" key="1">
    <citation type="journal article" date="2021" name="New Phytol.">
        <title>Evolutionary innovations through gain and loss of genes in the ectomycorrhizal Boletales.</title>
        <authorList>
            <person name="Wu G."/>
            <person name="Miyauchi S."/>
            <person name="Morin E."/>
            <person name="Kuo A."/>
            <person name="Drula E."/>
            <person name="Varga T."/>
            <person name="Kohler A."/>
            <person name="Feng B."/>
            <person name="Cao Y."/>
            <person name="Lipzen A."/>
            <person name="Daum C."/>
            <person name="Hundley H."/>
            <person name="Pangilinan J."/>
            <person name="Johnson J."/>
            <person name="Barry K."/>
            <person name="LaButti K."/>
            <person name="Ng V."/>
            <person name="Ahrendt S."/>
            <person name="Min B."/>
            <person name="Choi I.G."/>
            <person name="Park H."/>
            <person name="Plett J.M."/>
            <person name="Magnuson J."/>
            <person name="Spatafora J.W."/>
            <person name="Nagy L.G."/>
            <person name="Henrissat B."/>
            <person name="Grigoriev I.V."/>
            <person name="Yang Z.L."/>
            <person name="Xu J."/>
            <person name="Martin F.M."/>
        </authorList>
    </citation>
    <scope>NUCLEOTIDE SEQUENCE</scope>
    <source>
        <strain evidence="1">ATCC 28755</strain>
    </source>
</reference>